<dbReference type="InterPro" id="IPR006197">
    <property type="entry name" value="Peptidase_S24_LexA"/>
</dbReference>
<evidence type="ECO:0000256" key="3">
    <source>
        <dbReference type="ARBA" id="ARBA00022705"/>
    </source>
</evidence>
<feature type="active site" description="For autocatalytic cleavage activity" evidence="12">
    <location>
        <position position="169"/>
    </location>
</feature>
<dbReference type="EC" id="3.4.21.88" evidence="12"/>
<keyword evidence="2 12" id="KW-0678">Repressor</keyword>
<feature type="site" description="Cleavage; by autolysis" evidence="12">
    <location>
        <begin position="95"/>
        <end position="96"/>
    </location>
</feature>
<evidence type="ECO:0000256" key="12">
    <source>
        <dbReference type="HAMAP-Rule" id="MF_00015"/>
    </source>
</evidence>
<dbReference type="InterPro" id="IPR036390">
    <property type="entry name" value="WH_DNA-bd_sf"/>
</dbReference>
<dbReference type="GO" id="GO:0045892">
    <property type="term" value="P:negative regulation of DNA-templated transcription"/>
    <property type="evidence" value="ECO:0007669"/>
    <property type="project" value="UniProtKB-UniRule"/>
</dbReference>
<evidence type="ECO:0000256" key="4">
    <source>
        <dbReference type="ARBA" id="ARBA00022763"/>
    </source>
</evidence>
<name>A0A1H7G6M5_9LACT</name>
<sequence length="210" mass="23507">MTTRGRKGEKQIEILQYIYNQVKKKGYPPTVREIGMATALSSTSTVHGHLARLEKNGFILRDPSKPRAIEFTKAGLDKLGIDEQDKIPLLGVVTAGEPILAIEEATDYFPIPNDLELDRGNLFMLTIRGDSMMNVGILDGDQVIVRKQESASNGDIVIAMTEDDEATCKRFFKEKNHIRLQPENDALDPIILNDVKILGKVISLYRSHIF</sequence>
<dbReference type="InterPro" id="IPR036388">
    <property type="entry name" value="WH-like_DNA-bd_sf"/>
</dbReference>
<comment type="similarity">
    <text evidence="1 12 13">Belongs to the peptidase S24 family.</text>
</comment>
<dbReference type="HAMAP" id="MF_00015">
    <property type="entry name" value="LexA"/>
    <property type="match status" value="1"/>
</dbReference>
<dbReference type="EMBL" id="FNZU01000002">
    <property type="protein sequence ID" value="SEK33943.1"/>
    <property type="molecule type" value="Genomic_DNA"/>
</dbReference>
<dbReference type="Proteomes" id="UP000199081">
    <property type="component" value="Unassembled WGS sequence"/>
</dbReference>
<evidence type="ECO:0000256" key="8">
    <source>
        <dbReference type="ARBA" id="ARBA00023125"/>
    </source>
</evidence>
<keyword evidence="7 12" id="KW-0805">Transcription regulation</keyword>
<reference evidence="17" key="1">
    <citation type="submission" date="2016-10" db="EMBL/GenBank/DDBJ databases">
        <authorList>
            <person name="Varghese N."/>
            <person name="Submissions S."/>
        </authorList>
    </citation>
    <scope>NUCLEOTIDE SEQUENCE [LARGE SCALE GENOMIC DNA]</scope>
    <source>
        <strain evidence="17">DSM 19183</strain>
    </source>
</reference>
<comment type="function">
    <text evidence="12">Represses a number of genes involved in the response to DNA damage (SOS response), including recA and lexA. In the presence of single-stranded DNA, RecA interacts with LexA causing an autocatalytic cleavage which disrupts the DNA-binding part of LexA, leading to derepression of the SOS regulon and eventually DNA repair.</text>
</comment>
<evidence type="ECO:0000256" key="9">
    <source>
        <dbReference type="ARBA" id="ARBA00023163"/>
    </source>
</evidence>
<dbReference type="InterPro" id="IPR050077">
    <property type="entry name" value="LexA_repressor"/>
</dbReference>
<keyword evidence="3 12" id="KW-0235">DNA replication</keyword>
<feature type="DNA-binding region" description="H-T-H motif" evidence="12">
    <location>
        <begin position="31"/>
        <end position="51"/>
    </location>
</feature>
<dbReference type="NCBIfam" id="TIGR00498">
    <property type="entry name" value="lexA"/>
    <property type="match status" value="1"/>
</dbReference>
<gene>
    <name evidence="12" type="primary">lexA</name>
    <name evidence="16" type="ORF">SAMN04488099_10282</name>
</gene>
<feature type="active site" description="For autocatalytic cleavage activity" evidence="12">
    <location>
        <position position="131"/>
    </location>
</feature>
<evidence type="ECO:0000256" key="11">
    <source>
        <dbReference type="ARBA" id="ARBA00023236"/>
    </source>
</evidence>
<dbReference type="CDD" id="cd06529">
    <property type="entry name" value="S24_LexA-like"/>
    <property type="match status" value="1"/>
</dbReference>
<evidence type="ECO:0000256" key="2">
    <source>
        <dbReference type="ARBA" id="ARBA00022491"/>
    </source>
</evidence>
<evidence type="ECO:0000256" key="1">
    <source>
        <dbReference type="ARBA" id="ARBA00007484"/>
    </source>
</evidence>
<dbReference type="GO" id="GO:0006260">
    <property type="term" value="P:DNA replication"/>
    <property type="evidence" value="ECO:0007669"/>
    <property type="project" value="UniProtKB-UniRule"/>
</dbReference>
<evidence type="ECO:0000256" key="5">
    <source>
        <dbReference type="ARBA" id="ARBA00022801"/>
    </source>
</evidence>
<dbReference type="OrthoDB" id="9802364at2"/>
<feature type="domain" description="LexA repressor DNA-binding" evidence="15">
    <location>
        <begin position="9"/>
        <end position="68"/>
    </location>
</feature>
<evidence type="ECO:0000256" key="13">
    <source>
        <dbReference type="RuleBase" id="RU003991"/>
    </source>
</evidence>
<keyword evidence="6 12" id="KW-0068">Autocatalytic cleavage</keyword>
<evidence type="ECO:0000256" key="10">
    <source>
        <dbReference type="ARBA" id="ARBA00023204"/>
    </source>
</evidence>
<dbReference type="AlphaFoldDB" id="A0A1H7G6M5"/>
<dbReference type="Pfam" id="PF01726">
    <property type="entry name" value="LexA_DNA_bind"/>
    <property type="match status" value="1"/>
</dbReference>
<evidence type="ECO:0000313" key="16">
    <source>
        <dbReference type="EMBL" id="SEK33943.1"/>
    </source>
</evidence>
<dbReference type="InterPro" id="IPR006199">
    <property type="entry name" value="LexA_DNA-bd_dom"/>
</dbReference>
<keyword evidence="8 12" id="KW-0238">DNA-binding</keyword>
<dbReference type="PANTHER" id="PTHR33516">
    <property type="entry name" value="LEXA REPRESSOR"/>
    <property type="match status" value="1"/>
</dbReference>
<dbReference type="GO" id="GO:0006281">
    <property type="term" value="P:DNA repair"/>
    <property type="evidence" value="ECO:0007669"/>
    <property type="project" value="UniProtKB-UniRule"/>
</dbReference>
<dbReference type="RefSeq" id="WP_091478706.1">
    <property type="nucleotide sequence ID" value="NZ_BJYC01000003.1"/>
</dbReference>
<keyword evidence="10 12" id="KW-0234">DNA repair</keyword>
<dbReference type="SUPFAM" id="SSF51306">
    <property type="entry name" value="LexA/Signal peptidase"/>
    <property type="match status" value="1"/>
</dbReference>
<keyword evidence="11 12" id="KW-0742">SOS response</keyword>
<dbReference type="Gene3D" id="2.10.109.10">
    <property type="entry name" value="Umud Fragment, subunit A"/>
    <property type="match status" value="1"/>
</dbReference>
<dbReference type="InterPro" id="IPR015927">
    <property type="entry name" value="Peptidase_S24_S26A/B/C"/>
</dbReference>
<dbReference type="GO" id="GO:0004252">
    <property type="term" value="F:serine-type endopeptidase activity"/>
    <property type="evidence" value="ECO:0007669"/>
    <property type="project" value="UniProtKB-UniRule"/>
</dbReference>
<dbReference type="SUPFAM" id="SSF46785">
    <property type="entry name" value="Winged helix' DNA-binding domain"/>
    <property type="match status" value="1"/>
</dbReference>
<dbReference type="GO" id="GO:0003677">
    <property type="term" value="F:DNA binding"/>
    <property type="evidence" value="ECO:0007669"/>
    <property type="project" value="UniProtKB-UniRule"/>
</dbReference>
<dbReference type="InterPro" id="IPR036286">
    <property type="entry name" value="LexA/Signal_pep-like_sf"/>
</dbReference>
<dbReference type="Gene3D" id="1.10.10.10">
    <property type="entry name" value="Winged helix-like DNA-binding domain superfamily/Winged helix DNA-binding domain"/>
    <property type="match status" value="1"/>
</dbReference>
<dbReference type="Pfam" id="PF00717">
    <property type="entry name" value="Peptidase_S24"/>
    <property type="match status" value="1"/>
</dbReference>
<dbReference type="STRING" id="426702.SAMN04488099_10282"/>
<dbReference type="FunFam" id="2.10.109.10:FF:000001">
    <property type="entry name" value="LexA repressor"/>
    <property type="match status" value="1"/>
</dbReference>
<organism evidence="16 17">
    <name type="scientific">Alkalibacterium pelagium</name>
    <dbReference type="NCBI Taxonomy" id="426702"/>
    <lineage>
        <taxon>Bacteria</taxon>
        <taxon>Bacillati</taxon>
        <taxon>Bacillota</taxon>
        <taxon>Bacilli</taxon>
        <taxon>Lactobacillales</taxon>
        <taxon>Carnobacteriaceae</taxon>
        <taxon>Alkalibacterium</taxon>
    </lineage>
</organism>
<keyword evidence="9 12" id="KW-0804">Transcription</keyword>
<feature type="domain" description="Peptidase S24/S26A/S26B/S26C" evidence="14">
    <location>
        <begin position="88"/>
        <end position="202"/>
    </location>
</feature>
<protein>
    <recommendedName>
        <fullName evidence="12">LexA repressor</fullName>
        <ecNumber evidence="12">3.4.21.88</ecNumber>
    </recommendedName>
</protein>
<evidence type="ECO:0000256" key="6">
    <source>
        <dbReference type="ARBA" id="ARBA00022813"/>
    </source>
</evidence>
<comment type="subunit">
    <text evidence="12">Homodimer.</text>
</comment>
<dbReference type="PANTHER" id="PTHR33516:SF2">
    <property type="entry name" value="LEXA REPRESSOR-RELATED"/>
    <property type="match status" value="1"/>
</dbReference>
<evidence type="ECO:0000259" key="15">
    <source>
        <dbReference type="Pfam" id="PF01726"/>
    </source>
</evidence>
<keyword evidence="17" id="KW-1185">Reference proteome</keyword>
<comment type="catalytic activity">
    <reaction evidence="12">
        <text>Hydrolysis of Ala-|-Gly bond in repressor LexA.</text>
        <dbReference type="EC" id="3.4.21.88"/>
    </reaction>
</comment>
<keyword evidence="4 12" id="KW-0227">DNA damage</keyword>
<dbReference type="GO" id="GO:0006508">
    <property type="term" value="P:proteolysis"/>
    <property type="evidence" value="ECO:0007669"/>
    <property type="project" value="InterPro"/>
</dbReference>
<keyword evidence="5 12" id="KW-0378">Hydrolase</keyword>
<proteinExistence type="inferred from homology"/>
<evidence type="ECO:0000259" key="14">
    <source>
        <dbReference type="Pfam" id="PF00717"/>
    </source>
</evidence>
<dbReference type="PRINTS" id="PR00726">
    <property type="entry name" value="LEXASERPTASE"/>
</dbReference>
<dbReference type="InterPro" id="IPR006200">
    <property type="entry name" value="LexA"/>
</dbReference>
<dbReference type="GO" id="GO:0009432">
    <property type="term" value="P:SOS response"/>
    <property type="evidence" value="ECO:0007669"/>
    <property type="project" value="UniProtKB-UniRule"/>
</dbReference>
<evidence type="ECO:0000256" key="7">
    <source>
        <dbReference type="ARBA" id="ARBA00023015"/>
    </source>
</evidence>
<evidence type="ECO:0000313" key="17">
    <source>
        <dbReference type="Proteomes" id="UP000199081"/>
    </source>
</evidence>
<dbReference type="InterPro" id="IPR039418">
    <property type="entry name" value="LexA-like"/>
</dbReference>
<accession>A0A1H7G6M5</accession>